<evidence type="ECO:0000256" key="1">
    <source>
        <dbReference type="SAM" id="Phobius"/>
    </source>
</evidence>
<name>A0A5M2ZIB4_LISMN</name>
<comment type="caution">
    <text evidence="2">The sequence shown here is derived from an EMBL/GenBank/DDBJ whole genome shotgun (WGS) entry which is preliminary data.</text>
</comment>
<sequence>MGAADFWGFIYVVPRLAIVAAVVYFLYLLRKILVKRGFFMQKIRRMKPCETTWTSGQQGR</sequence>
<proteinExistence type="predicted"/>
<keyword evidence="1" id="KW-0812">Transmembrane</keyword>
<gene>
    <name evidence="2" type="ORF">GCV55_07425</name>
</gene>
<dbReference type="AlphaFoldDB" id="A0A5M2ZIB4"/>
<evidence type="ECO:0000313" key="2">
    <source>
        <dbReference type="EMBL" id="EDH0805292.1"/>
    </source>
</evidence>
<feature type="transmembrane region" description="Helical" evidence="1">
    <location>
        <begin position="6"/>
        <end position="29"/>
    </location>
</feature>
<reference evidence="2" key="1">
    <citation type="submission" date="2019-10" db="EMBL/GenBank/DDBJ databases">
        <authorList>
            <consortium name="GenomeTrakr: Next Generation Sequencing Network for Food Pathogen Tracability"/>
        </authorList>
    </citation>
    <scope>NUCLEOTIDE SEQUENCE</scope>
    <source>
        <strain evidence="2">CFSAN085181</strain>
    </source>
</reference>
<organism evidence="2">
    <name type="scientific">Listeria monocytogenes</name>
    <dbReference type="NCBI Taxonomy" id="1639"/>
    <lineage>
        <taxon>Bacteria</taxon>
        <taxon>Bacillati</taxon>
        <taxon>Bacillota</taxon>
        <taxon>Bacilli</taxon>
        <taxon>Bacillales</taxon>
        <taxon>Listeriaceae</taxon>
        <taxon>Listeria</taxon>
    </lineage>
</organism>
<keyword evidence="1" id="KW-0472">Membrane</keyword>
<keyword evidence="1" id="KW-1133">Transmembrane helix</keyword>
<accession>A0A5M2ZIB4</accession>
<dbReference type="EMBL" id="AAMGHL010000002">
    <property type="protein sequence ID" value="EDH0805292.1"/>
    <property type="molecule type" value="Genomic_DNA"/>
</dbReference>
<protein>
    <submittedName>
        <fullName evidence="2">Uncharacterized protein</fullName>
    </submittedName>
</protein>